<feature type="domain" description="FAD dependent oxidoreductase" evidence="1">
    <location>
        <begin position="34"/>
        <end position="386"/>
    </location>
</feature>
<accession>A0ABT6TKY1</accession>
<dbReference type="InterPro" id="IPR036188">
    <property type="entry name" value="FAD/NAD-bd_sf"/>
</dbReference>
<keyword evidence="3" id="KW-1185">Reference proteome</keyword>
<proteinExistence type="predicted"/>
<dbReference type="Pfam" id="PF01266">
    <property type="entry name" value="DAO"/>
    <property type="match status" value="1"/>
</dbReference>
<dbReference type="RefSeq" id="WP_282910160.1">
    <property type="nucleotide sequence ID" value="NZ_JAGRPV010000001.1"/>
</dbReference>
<organism evidence="2 3">
    <name type="scientific">Cohnella hashimotonis</name>
    <dbReference type="NCBI Taxonomy" id="2826895"/>
    <lineage>
        <taxon>Bacteria</taxon>
        <taxon>Bacillati</taxon>
        <taxon>Bacillota</taxon>
        <taxon>Bacilli</taxon>
        <taxon>Bacillales</taxon>
        <taxon>Paenibacillaceae</taxon>
        <taxon>Cohnella</taxon>
    </lineage>
</organism>
<sequence>MNEHKLHDGSLYWPKTMSFFPTYPSLRERAMTQVAIIGGGMTGAICAATLAEAGIPAVLVEEKRVASASTAANTGLIQFSSDIMMSGLADRIGERDAVAFYAHSRKAVNDLGLLAAAVPQDGGYRVRSSLYCASTDEDAPKLRREYEMLRRHGYAADWGFPAGVGSDFMARYPAAFVTHGDAEINPVRTAHAFIAQAARSGVRVYEHTGVANVRRRGDWFALDCEGGEILARTVVRATGYLPDIEGAAGCEPILRRTFALATKPNSVPAEWNRDHMMWETARPYFYFRTTPDGRIVAGGLDEDSPDPVTGEPELQARTAKLLAELGKLFPGSRFEAEHAWCGSFGESPDDLPFIGEHPETPGLFHALGYGGNGTVYAMLAANMLVARLRGQEHPLAGLLRPREVNRAASGKPAVRKAYGV</sequence>
<protein>
    <submittedName>
        <fullName evidence="2">FAD-binding oxidoreductase</fullName>
        <ecNumber evidence="2">1.-.-.-</ecNumber>
    </submittedName>
</protein>
<keyword evidence="2" id="KW-0560">Oxidoreductase</keyword>
<dbReference type="Gene3D" id="3.30.9.10">
    <property type="entry name" value="D-Amino Acid Oxidase, subunit A, domain 2"/>
    <property type="match status" value="1"/>
</dbReference>
<dbReference type="Gene3D" id="3.50.50.60">
    <property type="entry name" value="FAD/NAD(P)-binding domain"/>
    <property type="match status" value="1"/>
</dbReference>
<dbReference type="SUPFAM" id="SSF51905">
    <property type="entry name" value="FAD/NAD(P)-binding domain"/>
    <property type="match status" value="1"/>
</dbReference>
<dbReference type="GO" id="GO:0016491">
    <property type="term" value="F:oxidoreductase activity"/>
    <property type="evidence" value="ECO:0007669"/>
    <property type="project" value="UniProtKB-KW"/>
</dbReference>
<name>A0ABT6TKY1_9BACL</name>
<dbReference type="EC" id="1.-.-.-" evidence="2"/>
<reference evidence="2" key="1">
    <citation type="submission" date="2023-04" db="EMBL/GenBank/DDBJ databases">
        <title>Comparative genomic analysis of Cohnella hashimotonis sp. nov., isolated from the International Space Station.</title>
        <authorList>
            <person name="Venkateswaran K."/>
            <person name="Simpson A."/>
        </authorList>
    </citation>
    <scope>NUCLEOTIDE SEQUENCE</scope>
    <source>
        <strain evidence="2">F6_2S_P_1</strain>
    </source>
</reference>
<evidence type="ECO:0000313" key="3">
    <source>
        <dbReference type="Proteomes" id="UP001161691"/>
    </source>
</evidence>
<dbReference type="InterPro" id="IPR006076">
    <property type="entry name" value="FAD-dep_OxRdtase"/>
</dbReference>
<dbReference type="PANTHER" id="PTHR13847:SF201">
    <property type="entry name" value="PUTATIBE OXIDOREDUCTASE"/>
    <property type="match status" value="1"/>
</dbReference>
<gene>
    <name evidence="2" type="ORF">KB449_20620</name>
</gene>
<dbReference type="Proteomes" id="UP001161691">
    <property type="component" value="Unassembled WGS sequence"/>
</dbReference>
<evidence type="ECO:0000259" key="1">
    <source>
        <dbReference type="Pfam" id="PF01266"/>
    </source>
</evidence>
<evidence type="ECO:0000313" key="2">
    <source>
        <dbReference type="EMBL" id="MDI4647390.1"/>
    </source>
</evidence>
<dbReference type="PANTHER" id="PTHR13847">
    <property type="entry name" value="SARCOSINE DEHYDROGENASE-RELATED"/>
    <property type="match status" value="1"/>
</dbReference>
<dbReference type="EMBL" id="JAGRPV010000001">
    <property type="protein sequence ID" value="MDI4647390.1"/>
    <property type="molecule type" value="Genomic_DNA"/>
</dbReference>
<comment type="caution">
    <text evidence="2">The sequence shown here is derived from an EMBL/GenBank/DDBJ whole genome shotgun (WGS) entry which is preliminary data.</text>
</comment>